<feature type="domain" description="F-box" evidence="1">
    <location>
        <begin position="3"/>
        <end position="31"/>
    </location>
</feature>
<dbReference type="Gene3D" id="1.20.1280.50">
    <property type="match status" value="1"/>
</dbReference>
<dbReference type="SUPFAM" id="SSF81383">
    <property type="entry name" value="F-box domain"/>
    <property type="match status" value="1"/>
</dbReference>
<evidence type="ECO:0000259" key="1">
    <source>
        <dbReference type="Pfam" id="PF00646"/>
    </source>
</evidence>
<gene>
    <name evidence="2" type="ORF">MKW98_000126</name>
</gene>
<dbReference type="Pfam" id="PF00646">
    <property type="entry name" value="F-box"/>
    <property type="match status" value="1"/>
</dbReference>
<dbReference type="InterPro" id="IPR050796">
    <property type="entry name" value="SCF_F-box_component"/>
</dbReference>
<comment type="caution">
    <text evidence="2">The sequence shown here is derived from an EMBL/GenBank/DDBJ whole genome shotgun (WGS) entry which is preliminary data.</text>
</comment>
<name>A0AAD4SS22_9MAGN</name>
<dbReference type="Proteomes" id="UP001202328">
    <property type="component" value="Unassembled WGS sequence"/>
</dbReference>
<evidence type="ECO:0000313" key="3">
    <source>
        <dbReference type="Proteomes" id="UP001202328"/>
    </source>
</evidence>
<reference evidence="2" key="1">
    <citation type="submission" date="2022-04" db="EMBL/GenBank/DDBJ databases">
        <title>A functionally conserved STORR gene fusion in Papaver species that diverged 16.8 million years ago.</title>
        <authorList>
            <person name="Catania T."/>
        </authorList>
    </citation>
    <scope>NUCLEOTIDE SEQUENCE</scope>
    <source>
        <strain evidence="2">S-188037</strain>
    </source>
</reference>
<evidence type="ECO:0000313" key="2">
    <source>
        <dbReference type="EMBL" id="KAI3917892.1"/>
    </source>
</evidence>
<dbReference type="EMBL" id="JAJJMB010008958">
    <property type="protein sequence ID" value="KAI3917892.1"/>
    <property type="molecule type" value="Genomic_DNA"/>
</dbReference>
<organism evidence="2 3">
    <name type="scientific">Papaver atlanticum</name>
    <dbReference type="NCBI Taxonomy" id="357466"/>
    <lineage>
        <taxon>Eukaryota</taxon>
        <taxon>Viridiplantae</taxon>
        <taxon>Streptophyta</taxon>
        <taxon>Embryophyta</taxon>
        <taxon>Tracheophyta</taxon>
        <taxon>Spermatophyta</taxon>
        <taxon>Magnoliopsida</taxon>
        <taxon>Ranunculales</taxon>
        <taxon>Papaveraceae</taxon>
        <taxon>Papaveroideae</taxon>
        <taxon>Papaver</taxon>
    </lineage>
</organism>
<accession>A0AAD4SS22</accession>
<dbReference type="InterPro" id="IPR001810">
    <property type="entry name" value="F-box_dom"/>
</dbReference>
<dbReference type="AlphaFoldDB" id="A0AAD4SS22"/>
<dbReference type="PANTHER" id="PTHR31672:SF13">
    <property type="entry name" value="F-BOX PROTEIN CPR30-LIKE"/>
    <property type="match status" value="1"/>
</dbReference>
<dbReference type="InterPro" id="IPR036047">
    <property type="entry name" value="F-box-like_dom_sf"/>
</dbReference>
<sequence>MYEILGRLPVKLLMQCKCVCKHWKSLIQEDPYFIQLHLNRSKTRPCLFAIYRFVDERLCNSERERDPPCFQCLGGKKVNKKYFLSAELVGGRNGELSITQTTRMKSSFSYDEVLKPVNGLICFTDMNAWAVRIYNISTHELTRVSLLTVKLWIFADDHDNEDNIKAIGEGWTEESITLPLHWPVDWILDFHDVAGTDQILIESDRGNKKFTGHIYDRKKRLSRRLNSVYPPHLETIYTGPS</sequence>
<protein>
    <recommendedName>
        <fullName evidence="1">F-box domain-containing protein</fullName>
    </recommendedName>
</protein>
<proteinExistence type="predicted"/>
<keyword evidence="3" id="KW-1185">Reference proteome</keyword>
<dbReference type="PANTHER" id="PTHR31672">
    <property type="entry name" value="BNACNNG10540D PROTEIN"/>
    <property type="match status" value="1"/>
</dbReference>